<feature type="region of interest" description="Disordered" evidence="4">
    <location>
        <begin position="420"/>
        <end position="502"/>
    </location>
</feature>
<dbReference type="SUPFAM" id="SSF101447">
    <property type="entry name" value="Formin homology 2 domain (FH2 domain)"/>
    <property type="match status" value="1"/>
</dbReference>
<feature type="compositionally biased region" description="Low complexity" evidence="4">
    <location>
        <begin position="445"/>
        <end position="462"/>
    </location>
</feature>
<dbReference type="Gene3D" id="3.90.190.10">
    <property type="entry name" value="Protein tyrosine phosphatase superfamily"/>
    <property type="match status" value="1"/>
</dbReference>
<evidence type="ECO:0000256" key="2">
    <source>
        <dbReference type="ARBA" id="ARBA00022912"/>
    </source>
</evidence>
<keyword evidence="2" id="KW-0378">Hydrolase</keyword>
<feature type="compositionally biased region" description="Pro residues" evidence="4">
    <location>
        <begin position="789"/>
        <end position="806"/>
    </location>
</feature>
<dbReference type="GO" id="GO:0004721">
    <property type="term" value="F:phosphoprotein phosphatase activity"/>
    <property type="evidence" value="ECO:0007669"/>
    <property type="project" value="UniProtKB-KW"/>
</dbReference>
<dbReference type="SUPFAM" id="SSF52799">
    <property type="entry name" value="(Phosphotyrosine protein) phosphatases II"/>
    <property type="match status" value="1"/>
</dbReference>
<feature type="compositionally biased region" description="Polar residues" evidence="4">
    <location>
        <begin position="904"/>
        <end position="917"/>
    </location>
</feature>
<dbReference type="InterPro" id="IPR035892">
    <property type="entry name" value="C2_domain_sf"/>
</dbReference>
<dbReference type="SUPFAM" id="SSF49562">
    <property type="entry name" value="C2 domain (Calcium/lipid-binding domain, CaLB)"/>
    <property type="match status" value="1"/>
</dbReference>
<evidence type="ECO:0000256" key="4">
    <source>
        <dbReference type="SAM" id="MobiDB-lite"/>
    </source>
</evidence>
<dbReference type="PROSITE" id="PS51444">
    <property type="entry name" value="FH2"/>
    <property type="match status" value="1"/>
</dbReference>
<dbReference type="InterPro" id="IPR014020">
    <property type="entry name" value="Tensin_C2-dom"/>
</dbReference>
<evidence type="ECO:0000313" key="8">
    <source>
        <dbReference type="Proteomes" id="UP001234989"/>
    </source>
</evidence>
<keyword evidence="2" id="KW-0904">Protein phosphatase</keyword>
<comment type="similarity">
    <text evidence="1">Belongs to the formin-like family. Class-II subfamily.</text>
</comment>
<evidence type="ECO:0000313" key="7">
    <source>
        <dbReference type="EMBL" id="WMV36341.1"/>
    </source>
</evidence>
<organism evidence="7 8">
    <name type="scientific">Solanum verrucosum</name>
    <dbReference type="NCBI Taxonomy" id="315347"/>
    <lineage>
        <taxon>Eukaryota</taxon>
        <taxon>Viridiplantae</taxon>
        <taxon>Streptophyta</taxon>
        <taxon>Embryophyta</taxon>
        <taxon>Tracheophyta</taxon>
        <taxon>Spermatophyta</taxon>
        <taxon>Magnoliopsida</taxon>
        <taxon>eudicotyledons</taxon>
        <taxon>Gunneridae</taxon>
        <taxon>Pentapetalae</taxon>
        <taxon>asterids</taxon>
        <taxon>lamiids</taxon>
        <taxon>Solanales</taxon>
        <taxon>Solanaceae</taxon>
        <taxon>Solanoideae</taxon>
        <taxon>Solaneae</taxon>
        <taxon>Solanum</taxon>
    </lineage>
</organism>
<feature type="compositionally biased region" description="Pro residues" evidence="4">
    <location>
        <begin position="1038"/>
        <end position="1050"/>
    </location>
</feature>
<feature type="compositionally biased region" description="Pro residues" evidence="4">
    <location>
        <begin position="967"/>
        <end position="976"/>
    </location>
</feature>
<evidence type="ECO:0000256" key="1">
    <source>
        <dbReference type="ARBA" id="ARBA00006468"/>
    </source>
</evidence>
<feature type="compositionally biased region" description="Polar residues" evidence="4">
    <location>
        <begin position="726"/>
        <end position="736"/>
    </location>
</feature>
<feature type="region of interest" description="Disordered" evidence="4">
    <location>
        <begin position="533"/>
        <end position="1073"/>
    </location>
</feature>
<dbReference type="PANTHER" id="PTHR45733:SF8">
    <property type="entry name" value="FORMIN-J"/>
    <property type="match status" value="1"/>
</dbReference>
<keyword evidence="8" id="KW-1185">Reference proteome</keyword>
<feature type="compositionally biased region" description="Polar residues" evidence="4">
    <location>
        <begin position="1116"/>
        <end position="1135"/>
    </location>
</feature>
<feature type="compositionally biased region" description="Low complexity" evidence="4">
    <location>
        <begin position="551"/>
        <end position="563"/>
    </location>
</feature>
<feature type="region of interest" description="Disordered" evidence="4">
    <location>
        <begin position="1116"/>
        <end position="1139"/>
    </location>
</feature>
<accession>A0AAF0RD54</accession>
<feature type="compositionally biased region" description="Polar residues" evidence="4">
    <location>
        <begin position="1025"/>
        <end position="1035"/>
    </location>
</feature>
<feature type="compositionally biased region" description="Low complexity" evidence="4">
    <location>
        <begin position="649"/>
        <end position="659"/>
    </location>
</feature>
<dbReference type="SMART" id="SM00498">
    <property type="entry name" value="FH2"/>
    <property type="match status" value="1"/>
</dbReference>
<feature type="compositionally biased region" description="Pro residues" evidence="4">
    <location>
        <begin position="892"/>
        <end position="903"/>
    </location>
</feature>
<reference evidence="7" key="1">
    <citation type="submission" date="2023-08" db="EMBL/GenBank/DDBJ databases">
        <title>A de novo genome assembly of Solanum verrucosum Schlechtendal, a Mexican diploid species geographically isolated from the other diploid A-genome species in potato relatives.</title>
        <authorList>
            <person name="Hosaka K."/>
        </authorList>
    </citation>
    <scope>NUCLEOTIDE SEQUENCE</scope>
    <source>
        <tissue evidence="7">Young leaves</tissue>
    </source>
</reference>
<dbReference type="Gene3D" id="2.60.40.1110">
    <property type="match status" value="1"/>
</dbReference>
<dbReference type="SMART" id="SM01326">
    <property type="entry name" value="PTEN_C2"/>
    <property type="match status" value="1"/>
</dbReference>
<sequence>MALLRKLFYRKPPDGLLEICERVYVFDCCFTTDVWEEENYKGYAGGVISQLRDHYPDASILVFNFREGVSQSLMANILSEYDLTIMDYPRHYEGCPLLSMEVMHHFLRSGESWLSLGQQNVLLMHCERGGWPVLAFMLAALLIYRKHYTGEQKTLDMIYKQAPRELLYLLQPLNPIPSQLRYLQYVARRNVNMQWPPLDRALTLDCIIIRAIPNFDGEGGCRPIFRIYGQDPFLVSDRSPKILFSTPKRNKVVRHYKQAECELVKIDINCHIQGDVVLECICLHDDLEREQMMFRTMFNTAFIRSNILILNRDELDTLWDAKDQFPKDFRAEVLFSEMDTAASVLPVDLSCFEEKDGLPVEAFAKVQEIFSSVDWISPKAGAACNVLQQITTSGLIQENLESVPPLSTDTSMLLDQANLETPGERKGPAPVDNDAKGSSPFTLEQQSMSSIKSSSKVQQSDQQKVEPQFIGTKSEMKVSKLQPSIPLSKPSPADLSTEPSVSSVPSQQSLYVFPTSEHPPLIKKLDPHVQECDKLNDLPSLPETRTPPFKTSIPTSPSSSSIPGKDQGIGIGLVLSPTPVTPAPLTPPMKDKLVTGTVPYASPAAPPRTQGPPIVSLKDEKPTSSQPDTYLLPLAAQKPDHKGEPASPPHLTGLSLSPSPLAPSPETPPVKDKLVTGTVPSASQATPPRTQCSPIVSLKDDRPTMSQSDAPLLPPRTAQQPAYEGESTSPPRTAQQPGDEAAEKEPTRPLHPSKSCPPSLAPPNSSSPSAAIPFIKPLEQQFVQSSNFSPPPPPPPPPPPLPPSQRPIPLLNENVASIGGSPQPPVPPTPPLKEHSVFRGVPSPPPPPPPPPRDSCPLFTPPVLSKNSVCTSEPLEPVPTLKGSSAFRDKSPPLPPPPPPPPCQLTTTQILNTNSASICEPPPPPPPPPPTPPLKEKVVPPTRVPPPLPPPPPVQSMKENSSFNGGPSPPPPPPLPAAQASKPANVSAMPPPPPPPALGSRQSVPSAPPPPVPSLNPDLKAGASMIQSASKGSNLPTSPSPPPPSAPPPGLKGRGPLPRTMNSRSQSSKKLKPLHWLKISRAVSGSLWAEAQKCSDAPKAPEIDISELESLFSAAVPTSGQGSSGGKRNSGTSMGQKPEKVQLVDHRRAYNCEIMLSKVKIPLHEMLNSVLALEDSALDVDQVENLIKFCPTKEEMETLKGYKGEKEKLGRCEQFMLELMQVPRTESKLRVFSFKIQFESQIPLGLVLLPLCCTGNVSLADSIFVFFQFQIKGSSKLKRIMQTILSLGNALNQGTARGSAVGFRLDSLLKLTETRARNNKMTLMHYLCKVLADKLPELLDFSNDLSSLEPCAKIQLKFLAEEMQAISKGLEKVVQELSMSENDGAVSENFRKEEQKVLTVIKNTKSGMGICGRIKILVDEQSIIPNRKSRVVKKIGKEVLSEGATNKRENIYSFALKEFLCYAEGEVRSLAQLYSGVGRNVDTLILYFGEDPARCPFEQVITTLLNFRRMFNQALEENRKQVEFERKKAEKEAVEKQKMSHSEKT</sequence>
<dbReference type="PROSITE" id="PS51182">
    <property type="entry name" value="C2_TENSIN"/>
    <property type="match status" value="1"/>
</dbReference>
<dbReference type="InterPro" id="IPR051144">
    <property type="entry name" value="Formin_homology_domain"/>
</dbReference>
<feature type="compositionally biased region" description="Pro residues" evidence="4">
    <location>
        <begin position="842"/>
        <end position="854"/>
    </location>
</feature>
<feature type="region of interest" description="Disordered" evidence="4">
    <location>
        <begin position="1524"/>
        <end position="1545"/>
    </location>
</feature>
<evidence type="ECO:0000259" key="5">
    <source>
        <dbReference type="PROSITE" id="PS51182"/>
    </source>
</evidence>
<proteinExistence type="inferred from homology"/>
<dbReference type="EMBL" id="CP133618">
    <property type="protein sequence ID" value="WMV36341.1"/>
    <property type="molecule type" value="Genomic_DNA"/>
</dbReference>
<dbReference type="Proteomes" id="UP001234989">
    <property type="component" value="Chromosome 7"/>
</dbReference>
<dbReference type="PANTHER" id="PTHR45733">
    <property type="entry name" value="FORMIN-J"/>
    <property type="match status" value="1"/>
</dbReference>
<dbReference type="InterPro" id="IPR029021">
    <property type="entry name" value="Prot-tyrosine_phosphatase-like"/>
</dbReference>
<feature type="compositionally biased region" description="Pro residues" evidence="4">
    <location>
        <begin position="920"/>
        <end position="933"/>
    </location>
</feature>
<feature type="compositionally biased region" description="Polar residues" evidence="4">
    <location>
        <begin position="678"/>
        <end position="694"/>
    </location>
</feature>
<dbReference type="Pfam" id="PF10409">
    <property type="entry name" value="PTEN_C2"/>
    <property type="match status" value="1"/>
</dbReference>
<evidence type="ECO:0000259" key="6">
    <source>
        <dbReference type="PROSITE" id="PS51444"/>
    </source>
</evidence>
<dbReference type="InterPro" id="IPR042201">
    <property type="entry name" value="FH2_Formin_sf"/>
</dbReference>
<feature type="domain" description="FH2" evidence="6">
    <location>
        <begin position="1061"/>
        <end position="1537"/>
    </location>
</feature>
<feature type="domain" description="C2 tensin-type" evidence="5">
    <location>
        <begin position="199"/>
        <end position="338"/>
    </location>
</feature>
<dbReference type="InterPro" id="IPR015425">
    <property type="entry name" value="FH2_Formin"/>
</dbReference>
<feature type="compositionally biased region" description="Pro residues" evidence="4">
    <location>
        <begin position="942"/>
        <end position="954"/>
    </location>
</feature>
<name>A0AAF0RD54_SOLVR</name>
<feature type="compositionally biased region" description="Pro residues" evidence="4">
    <location>
        <begin position="822"/>
        <end position="831"/>
    </location>
</feature>
<gene>
    <name evidence="7" type="ORF">MTR67_029726</name>
</gene>
<dbReference type="Pfam" id="PF02181">
    <property type="entry name" value="FH2"/>
    <property type="match status" value="2"/>
</dbReference>
<evidence type="ECO:0000256" key="3">
    <source>
        <dbReference type="RuleBase" id="RU361260"/>
    </source>
</evidence>
<protein>
    <recommendedName>
        <fullName evidence="3">Formin-like protein</fullName>
    </recommendedName>
</protein>
<feature type="compositionally biased region" description="Low complexity" evidence="4">
    <location>
        <begin position="756"/>
        <end position="773"/>
    </location>
</feature>
<dbReference type="Gene3D" id="1.20.58.2220">
    <property type="entry name" value="Formin, FH2 domain"/>
    <property type="match status" value="1"/>
</dbReference>